<comment type="pathway">
    <text evidence="1">Cofactor biosynthesis; tetrahydrofolate biosynthesis; 2-amino-4-hydroxy-6-hydroxymethyl-7,8-dihydropteridine diphosphate from 7,8-dihydroneopterin triphosphate: step 4/4.</text>
</comment>
<evidence type="ECO:0000259" key="13">
    <source>
        <dbReference type="Pfam" id="PF01288"/>
    </source>
</evidence>
<dbReference type="GO" id="GO:0003848">
    <property type="term" value="F:2-amino-4-hydroxy-6-hydroxymethyldihydropteridine diphosphokinase activity"/>
    <property type="evidence" value="ECO:0007669"/>
    <property type="project" value="UniProtKB-EC"/>
</dbReference>
<dbReference type="Proteomes" id="UP000480425">
    <property type="component" value="Unassembled WGS sequence"/>
</dbReference>
<gene>
    <name evidence="14" type="ORF">F7D73_03555</name>
</gene>
<proteinExistence type="inferred from homology"/>
<dbReference type="UniPathway" id="UPA00077">
    <property type="reaction ID" value="UER00155"/>
</dbReference>
<dbReference type="EC" id="2.7.6.3" evidence="3"/>
<dbReference type="GO" id="GO:0005524">
    <property type="term" value="F:ATP binding"/>
    <property type="evidence" value="ECO:0007669"/>
    <property type="project" value="UniProtKB-KW"/>
</dbReference>
<accession>A0A6G1TXZ1</accession>
<dbReference type="OrthoDB" id="1082296at2"/>
<evidence type="ECO:0000256" key="10">
    <source>
        <dbReference type="ARBA" id="ARBA00029409"/>
    </source>
</evidence>
<evidence type="ECO:0000256" key="6">
    <source>
        <dbReference type="ARBA" id="ARBA00022741"/>
    </source>
</evidence>
<keyword evidence="8" id="KW-0067">ATP-binding</keyword>
<evidence type="ECO:0000256" key="9">
    <source>
        <dbReference type="ARBA" id="ARBA00022909"/>
    </source>
</evidence>
<sequence>MLNFKKKILIIFAVGSNENQKNHVAMAKSQLENAFEDIRFSPDMWTKPIGMPHSKPFLNTVGATYVHVVEDRVLQAFRDVERRCGRTVARSRRGEILIDVDLLFYEDHFCHEEDWDRDYIRQLVRELKPYLSEEEWKMLAEKIKE</sequence>
<name>A0A6G1TXZ1_9BACT</name>
<evidence type="ECO:0000256" key="1">
    <source>
        <dbReference type="ARBA" id="ARBA00005051"/>
    </source>
</evidence>
<evidence type="ECO:0000256" key="8">
    <source>
        <dbReference type="ARBA" id="ARBA00022840"/>
    </source>
</evidence>
<dbReference type="AlphaFoldDB" id="A0A6G1TXZ1"/>
<dbReference type="GO" id="GO:0016301">
    <property type="term" value="F:kinase activity"/>
    <property type="evidence" value="ECO:0007669"/>
    <property type="project" value="UniProtKB-KW"/>
</dbReference>
<evidence type="ECO:0000256" key="4">
    <source>
        <dbReference type="ARBA" id="ARBA00016218"/>
    </source>
</evidence>
<dbReference type="GO" id="GO:0046656">
    <property type="term" value="P:folic acid biosynthetic process"/>
    <property type="evidence" value="ECO:0007669"/>
    <property type="project" value="UniProtKB-KW"/>
</dbReference>
<keyword evidence="6" id="KW-0547">Nucleotide-binding</keyword>
<dbReference type="InterPro" id="IPR035907">
    <property type="entry name" value="Hppk_sf"/>
</dbReference>
<dbReference type="RefSeq" id="WP_153122318.1">
    <property type="nucleotide sequence ID" value="NZ_VZCB01000033.1"/>
</dbReference>
<dbReference type="PANTHER" id="PTHR43071:SF1">
    <property type="entry name" value="2-AMINO-4-HYDROXY-6-HYDROXYMETHYLDIHYDROPTERIDINE PYROPHOSPHOKINASE"/>
    <property type="match status" value="1"/>
</dbReference>
<keyword evidence="5" id="KW-0808">Transferase</keyword>
<evidence type="ECO:0000256" key="11">
    <source>
        <dbReference type="ARBA" id="ARBA00029766"/>
    </source>
</evidence>
<evidence type="ECO:0000256" key="2">
    <source>
        <dbReference type="ARBA" id="ARBA00005810"/>
    </source>
</evidence>
<keyword evidence="7" id="KW-0418">Kinase</keyword>
<evidence type="ECO:0000313" key="14">
    <source>
        <dbReference type="EMBL" id="MQN80047.1"/>
    </source>
</evidence>
<reference evidence="14 15" key="1">
    <citation type="submission" date="2019-09" db="EMBL/GenBank/DDBJ databases">
        <title>Distinct polysaccharide growth profiles of human intestinal Prevotella copri isolates.</title>
        <authorList>
            <person name="Fehlner-Peach H."/>
            <person name="Magnabosco C."/>
            <person name="Raghavan V."/>
            <person name="Scher J.U."/>
            <person name="Tett A."/>
            <person name="Cox L.M."/>
            <person name="Gottsegen C."/>
            <person name="Watters A."/>
            <person name="Wiltshire- Gordon J.D."/>
            <person name="Segata N."/>
            <person name="Bonneau R."/>
            <person name="Littman D.R."/>
        </authorList>
    </citation>
    <scope>NUCLEOTIDE SEQUENCE [LARGE SCALE GENOMIC DNA]</scope>
    <source>
        <strain evidence="15">iA622</strain>
    </source>
</reference>
<dbReference type="Pfam" id="PF01288">
    <property type="entry name" value="HPPK"/>
    <property type="match status" value="1"/>
</dbReference>
<dbReference type="PANTHER" id="PTHR43071">
    <property type="entry name" value="2-AMINO-4-HYDROXY-6-HYDROXYMETHYLDIHYDROPTERIDINE PYROPHOSPHOKINASE"/>
    <property type="match status" value="1"/>
</dbReference>
<dbReference type="GO" id="GO:0046654">
    <property type="term" value="P:tetrahydrofolate biosynthetic process"/>
    <property type="evidence" value="ECO:0007669"/>
    <property type="project" value="UniProtKB-UniPathway"/>
</dbReference>
<comment type="caution">
    <text evidence="14">The sequence shown here is derived from an EMBL/GenBank/DDBJ whole genome shotgun (WGS) entry which is preliminary data.</text>
</comment>
<dbReference type="Gene3D" id="3.30.70.560">
    <property type="entry name" value="7,8-Dihydro-6-hydroxymethylpterin-pyrophosphokinase HPPK"/>
    <property type="match status" value="1"/>
</dbReference>
<evidence type="ECO:0000313" key="15">
    <source>
        <dbReference type="Proteomes" id="UP000480425"/>
    </source>
</evidence>
<organism evidence="14 15">
    <name type="scientific">Segatella copri</name>
    <dbReference type="NCBI Taxonomy" id="165179"/>
    <lineage>
        <taxon>Bacteria</taxon>
        <taxon>Pseudomonadati</taxon>
        <taxon>Bacteroidota</taxon>
        <taxon>Bacteroidia</taxon>
        <taxon>Bacteroidales</taxon>
        <taxon>Prevotellaceae</taxon>
        <taxon>Segatella</taxon>
    </lineage>
</organism>
<evidence type="ECO:0000256" key="3">
    <source>
        <dbReference type="ARBA" id="ARBA00013253"/>
    </source>
</evidence>
<evidence type="ECO:0000256" key="7">
    <source>
        <dbReference type="ARBA" id="ARBA00022777"/>
    </source>
</evidence>
<comment type="function">
    <text evidence="10">Catalyzes the transfer of pyrophosphate from adenosine triphosphate (ATP) to 6-hydroxymethyl-7,8-dihydropterin, an enzymatic step in folate biosynthesis pathway.</text>
</comment>
<evidence type="ECO:0000256" key="5">
    <source>
        <dbReference type="ARBA" id="ARBA00022679"/>
    </source>
</evidence>
<dbReference type="SUPFAM" id="SSF55083">
    <property type="entry name" value="6-hydroxymethyl-7,8-dihydropterin pyrophosphokinase, HPPK"/>
    <property type="match status" value="1"/>
</dbReference>
<dbReference type="EMBL" id="VZCB01000033">
    <property type="protein sequence ID" value="MQN80047.1"/>
    <property type="molecule type" value="Genomic_DNA"/>
</dbReference>
<comment type="similarity">
    <text evidence="2">Belongs to the HPPK family.</text>
</comment>
<evidence type="ECO:0000256" key="12">
    <source>
        <dbReference type="ARBA" id="ARBA00033413"/>
    </source>
</evidence>
<dbReference type="InterPro" id="IPR000550">
    <property type="entry name" value="Hppk"/>
</dbReference>
<keyword evidence="9" id="KW-0289">Folate biosynthesis</keyword>
<feature type="domain" description="7,8-dihydro-6-hydroxymethylpterin-pyrophosphokinase" evidence="13">
    <location>
        <begin position="12"/>
        <end position="128"/>
    </location>
</feature>
<protein>
    <recommendedName>
        <fullName evidence="4">2-amino-4-hydroxy-6-hydroxymethyldihydropteridine pyrophosphokinase</fullName>
        <ecNumber evidence="3">2.7.6.3</ecNumber>
    </recommendedName>
    <alternativeName>
        <fullName evidence="11">6-hydroxymethyl-7,8-dihydropterin pyrophosphokinase</fullName>
    </alternativeName>
    <alternativeName>
        <fullName evidence="12">7,8-dihydro-6-hydroxymethylpterin-pyrophosphokinase</fullName>
    </alternativeName>
</protein>